<feature type="region of interest" description="Disordered" evidence="2">
    <location>
        <begin position="22"/>
        <end position="59"/>
    </location>
</feature>
<accession>A0A1C1CP60</accession>
<evidence type="ECO:0000256" key="1">
    <source>
        <dbReference type="SAM" id="Coils"/>
    </source>
</evidence>
<evidence type="ECO:0000313" key="3">
    <source>
        <dbReference type="EMBL" id="OCT50294.1"/>
    </source>
</evidence>
<feature type="compositionally biased region" description="Pro residues" evidence="2">
    <location>
        <begin position="38"/>
        <end position="51"/>
    </location>
</feature>
<dbReference type="VEuPathDB" id="FungiDB:G647_05696"/>
<evidence type="ECO:0000313" key="4">
    <source>
        <dbReference type="Proteomes" id="UP000094526"/>
    </source>
</evidence>
<organism evidence="3 4">
    <name type="scientific">Cladophialophora carrionii</name>
    <dbReference type="NCBI Taxonomy" id="86049"/>
    <lineage>
        <taxon>Eukaryota</taxon>
        <taxon>Fungi</taxon>
        <taxon>Dikarya</taxon>
        <taxon>Ascomycota</taxon>
        <taxon>Pezizomycotina</taxon>
        <taxon>Eurotiomycetes</taxon>
        <taxon>Chaetothyriomycetidae</taxon>
        <taxon>Chaetothyriales</taxon>
        <taxon>Herpotrichiellaceae</taxon>
        <taxon>Cladophialophora</taxon>
    </lineage>
</organism>
<evidence type="ECO:0000256" key="2">
    <source>
        <dbReference type="SAM" id="MobiDB-lite"/>
    </source>
</evidence>
<feature type="compositionally biased region" description="Basic residues" evidence="2">
    <location>
        <begin position="24"/>
        <end position="33"/>
    </location>
</feature>
<sequence length="217" mass="23689">MLRNSYPVEYEAALLEDQVTERKKVNKKVKAAKVRTPMPSPTTPTQSPPPERLSIHPNASDASFASLVSTDTFRVGARRVRRKASKVASAVRKVSSKVPGLRCLKRMKDLRLGFAFAESADDLSTNSQTERHVNALQEKLDKASLRMGGLEAKAESTQEAPSVAELAAPYILRSNDALPCPSRVFTIDAGVVLPVKSTPALVLLVDPSIDYDLSTRF</sequence>
<reference evidence="4" key="1">
    <citation type="submission" date="2015-07" db="EMBL/GenBank/DDBJ databases">
        <authorList>
            <person name="Teixeira M.M."/>
            <person name="Souza R.C."/>
            <person name="Almeida L.G."/>
            <person name="Vicente V.A."/>
            <person name="de Hoog S."/>
            <person name="Bocca A.L."/>
            <person name="de Almeida S.R."/>
            <person name="Vasconcelos A.T."/>
            <person name="Felipe M.S."/>
        </authorList>
    </citation>
    <scope>NUCLEOTIDE SEQUENCE [LARGE SCALE GENOMIC DNA]</scope>
    <source>
        <strain evidence="4">KSF</strain>
    </source>
</reference>
<keyword evidence="4" id="KW-1185">Reference proteome</keyword>
<protein>
    <submittedName>
        <fullName evidence="3">Uncharacterized protein</fullName>
    </submittedName>
</protein>
<gene>
    <name evidence="3" type="ORF">CLCR_07601</name>
</gene>
<dbReference type="VEuPathDB" id="FungiDB:CLCR_07601"/>
<comment type="caution">
    <text evidence="3">The sequence shown here is derived from an EMBL/GenBank/DDBJ whole genome shotgun (WGS) entry which is preliminary data.</text>
</comment>
<keyword evidence="1" id="KW-0175">Coiled coil</keyword>
<dbReference type="AlphaFoldDB" id="A0A1C1CP60"/>
<proteinExistence type="predicted"/>
<name>A0A1C1CP60_9EURO</name>
<dbReference type="EMBL" id="LGRB01000010">
    <property type="protein sequence ID" value="OCT50294.1"/>
    <property type="molecule type" value="Genomic_DNA"/>
</dbReference>
<feature type="coiled-coil region" evidence="1">
    <location>
        <begin position="126"/>
        <end position="160"/>
    </location>
</feature>
<dbReference type="Proteomes" id="UP000094526">
    <property type="component" value="Unassembled WGS sequence"/>
</dbReference>